<keyword evidence="4" id="KW-1185">Reference proteome</keyword>
<proteinExistence type="predicted"/>
<dbReference type="Pfam" id="PF22504">
    <property type="entry name" value="DUF6993"/>
    <property type="match status" value="1"/>
</dbReference>
<evidence type="ECO:0000313" key="4">
    <source>
        <dbReference type="Proteomes" id="UP001165584"/>
    </source>
</evidence>
<feature type="region of interest" description="Disordered" evidence="1">
    <location>
        <begin position="46"/>
        <end position="75"/>
    </location>
</feature>
<evidence type="ECO:0000259" key="2">
    <source>
        <dbReference type="Pfam" id="PF22504"/>
    </source>
</evidence>
<protein>
    <recommendedName>
        <fullName evidence="2">DUF6993 domain-containing protein</fullName>
    </recommendedName>
</protein>
<reference evidence="3" key="1">
    <citation type="submission" date="2022-08" db="EMBL/GenBank/DDBJ databases">
        <authorList>
            <person name="Deng Y."/>
            <person name="Han X.-F."/>
            <person name="Zhang Y.-Q."/>
        </authorList>
    </citation>
    <scope>NUCLEOTIDE SEQUENCE</scope>
    <source>
        <strain evidence="3">CPCC 205763</strain>
    </source>
</reference>
<accession>A0ABT2GR63</accession>
<dbReference type="InterPro" id="IPR054262">
    <property type="entry name" value="DUF6993"/>
</dbReference>
<gene>
    <name evidence="3" type="ORF">N1027_11040</name>
</gene>
<evidence type="ECO:0000313" key="3">
    <source>
        <dbReference type="EMBL" id="MCS5718668.1"/>
    </source>
</evidence>
<feature type="domain" description="DUF6993" evidence="2">
    <location>
        <begin position="89"/>
        <end position="171"/>
    </location>
</feature>
<feature type="compositionally biased region" description="Low complexity" evidence="1">
    <location>
        <begin position="46"/>
        <end position="71"/>
    </location>
</feature>
<comment type="caution">
    <text evidence="3">The sequence shown here is derived from an EMBL/GenBank/DDBJ whole genome shotgun (WGS) entry which is preliminary data.</text>
</comment>
<evidence type="ECO:0000256" key="1">
    <source>
        <dbReference type="SAM" id="MobiDB-lite"/>
    </source>
</evidence>
<sequence length="177" mass="17805">MHTKRGATALGSRSNRRGLHRRGAVLAVIPVGLSLLLAACTAGPSAPSTSTAPTTSASSSATATPTPVASTLNPGGSAADNQAFFDSVNRALIASNPAAGGVEFTSNLRTNGFDIAAMQVTADTTTVGVAADSIQFSVHWGDDCLIGQYGQGQYESIVAPALGTGACLVGQTRAIDW</sequence>
<dbReference type="Proteomes" id="UP001165584">
    <property type="component" value="Unassembled WGS sequence"/>
</dbReference>
<dbReference type="RefSeq" id="WP_259507701.1">
    <property type="nucleotide sequence ID" value="NZ_JANLCM010000001.1"/>
</dbReference>
<dbReference type="EMBL" id="JANLCM010000001">
    <property type="protein sequence ID" value="MCS5718668.1"/>
    <property type="molecule type" value="Genomic_DNA"/>
</dbReference>
<name>A0ABT2GR63_9MICO</name>
<organism evidence="3 4">
    <name type="scientific">Herbiconiux aconitum</name>
    <dbReference type="NCBI Taxonomy" id="2970913"/>
    <lineage>
        <taxon>Bacteria</taxon>
        <taxon>Bacillati</taxon>
        <taxon>Actinomycetota</taxon>
        <taxon>Actinomycetes</taxon>
        <taxon>Micrococcales</taxon>
        <taxon>Microbacteriaceae</taxon>
        <taxon>Herbiconiux</taxon>
    </lineage>
</organism>